<accession>U3TIM6</accession>
<feature type="signal peptide" evidence="1">
    <location>
        <begin position="1"/>
        <end position="19"/>
    </location>
</feature>
<reference evidence="2" key="1">
    <citation type="journal article" date="2013" name="Gene">
        <title>Computational analysis and functional expression of ancestral copepod luciferase.</title>
        <authorList>
            <person name="Takenaka Y."/>
            <person name="Noda-Ogura A."/>
            <person name="Imanishi T."/>
            <person name="Yamaguchi A."/>
            <person name="Gojobori T."/>
            <person name="Shigeri Y."/>
        </authorList>
    </citation>
    <scope>NUCLEOTIDE SEQUENCE</scope>
    <source>
        <tissue evidence="2">Whole body</tissue>
    </source>
</reference>
<name>U3TIM6_9MAXI</name>
<dbReference type="EMBL" id="AB519707">
    <property type="protein sequence ID" value="BAN91828.1"/>
    <property type="molecule type" value="mRNA"/>
</dbReference>
<gene>
    <name evidence="2" type="primary">PsLuc2</name>
</gene>
<evidence type="ECO:0000313" key="2">
    <source>
        <dbReference type="EMBL" id="BAN91828.1"/>
    </source>
</evidence>
<proteinExistence type="evidence at transcript level"/>
<feature type="chain" id="PRO_5004648574" evidence="1">
    <location>
        <begin position="20"/>
        <end position="220"/>
    </location>
</feature>
<organism evidence="2">
    <name type="scientific">Pleuromamma scutullata</name>
    <dbReference type="NCBI Taxonomy" id="503035"/>
    <lineage>
        <taxon>Eukaryota</taxon>
        <taxon>Metazoa</taxon>
        <taxon>Ecdysozoa</taxon>
        <taxon>Arthropoda</taxon>
        <taxon>Crustacea</taxon>
        <taxon>Multicrustacea</taxon>
        <taxon>Hexanauplia</taxon>
        <taxon>Copepoda</taxon>
        <taxon>Calanoida</taxon>
        <taxon>Metridinidae</taxon>
        <taxon>Pleuromamma</taxon>
    </lineage>
</organism>
<evidence type="ECO:0000256" key="1">
    <source>
        <dbReference type="SAM" id="SignalP"/>
    </source>
</evidence>
<dbReference type="AlphaFoldDB" id="U3TIM6"/>
<keyword evidence="1" id="KW-0732">Signal</keyword>
<sequence>MSIQFLYALVCLAAAGCQSQKLLPSEDPEQYNIADLDDLVAKLSITDDEMETYTIWEELLIISQDFANNLNVVDGDRDRKLPGKKLPLEVLKIMEANARRAGCTRGCLICLSKIKCTAKMKKFIPGRCHTYEGDKSIGQGGIGAAIIDIPEIPGFKELEPMEQFIAQVDLCADCTTRCLKGLANVRCNDLLKKWLPDRCAGFANKIQSEVHNIKGLAGDR</sequence>
<protein>
    <submittedName>
        <fullName evidence="2">Secreted luciferase</fullName>
    </submittedName>
</protein>